<proteinExistence type="predicted"/>
<dbReference type="EMBL" id="CANHGI010000004">
    <property type="protein sequence ID" value="CAI5447361.1"/>
    <property type="molecule type" value="Genomic_DNA"/>
</dbReference>
<comment type="caution">
    <text evidence="1">The sequence shown here is derived from an EMBL/GenBank/DDBJ whole genome shotgun (WGS) entry which is preliminary data.</text>
</comment>
<dbReference type="Proteomes" id="UP001152747">
    <property type="component" value="Unassembled WGS sequence"/>
</dbReference>
<name>A0A9P1ILP7_9PELO</name>
<protein>
    <submittedName>
        <fullName evidence="1">Uncharacterized protein</fullName>
    </submittedName>
</protein>
<evidence type="ECO:0000313" key="2">
    <source>
        <dbReference type="Proteomes" id="UP001152747"/>
    </source>
</evidence>
<organism evidence="1 2">
    <name type="scientific">Caenorhabditis angaria</name>
    <dbReference type="NCBI Taxonomy" id="860376"/>
    <lineage>
        <taxon>Eukaryota</taxon>
        <taxon>Metazoa</taxon>
        <taxon>Ecdysozoa</taxon>
        <taxon>Nematoda</taxon>
        <taxon>Chromadorea</taxon>
        <taxon>Rhabditida</taxon>
        <taxon>Rhabditina</taxon>
        <taxon>Rhabditomorpha</taxon>
        <taxon>Rhabditoidea</taxon>
        <taxon>Rhabditidae</taxon>
        <taxon>Peloderinae</taxon>
        <taxon>Caenorhabditis</taxon>
    </lineage>
</organism>
<sequence>MDKLLKPKVQVITPNTDVYIYNAYFDPILQTWKIAQEYAERKLASDEKRYLRPDLNQEIESAREDYERFKSIENPRYMQEVLSPIFTISGHRNPRRKHLEIYFGTLKHLNLFATFSNYGLNIDGKKQFDVKLVNPYGANFLCEFTQIKLRGRWVFESEKCEPRIFALLEEDLPQQMEE</sequence>
<evidence type="ECO:0000313" key="1">
    <source>
        <dbReference type="EMBL" id="CAI5447361.1"/>
    </source>
</evidence>
<accession>A0A9P1ILP7</accession>
<dbReference type="AlphaFoldDB" id="A0A9P1ILP7"/>
<keyword evidence="2" id="KW-1185">Reference proteome</keyword>
<gene>
    <name evidence="1" type="ORF">CAMP_LOCUS9998</name>
</gene>
<reference evidence="1" key="1">
    <citation type="submission" date="2022-11" db="EMBL/GenBank/DDBJ databases">
        <authorList>
            <person name="Kikuchi T."/>
        </authorList>
    </citation>
    <scope>NUCLEOTIDE SEQUENCE</scope>
    <source>
        <strain evidence="1">PS1010</strain>
    </source>
</reference>